<feature type="domain" description="TIR" evidence="4">
    <location>
        <begin position="32"/>
        <end position="201"/>
    </location>
</feature>
<dbReference type="PANTHER" id="PTHR11017">
    <property type="entry name" value="LEUCINE-RICH REPEAT-CONTAINING PROTEIN"/>
    <property type="match status" value="1"/>
</dbReference>
<dbReference type="PANTHER" id="PTHR11017:SF259">
    <property type="entry name" value="ADP-RIBOSYL CYCLASE_CYCLIC ADP-RIBOSE HYDROLASE"/>
    <property type="match status" value="1"/>
</dbReference>
<protein>
    <recommendedName>
        <fullName evidence="4">TIR domain-containing protein</fullName>
    </recommendedName>
</protein>
<evidence type="ECO:0000313" key="5">
    <source>
        <dbReference type="EMBL" id="BAT92797.1"/>
    </source>
</evidence>
<dbReference type="InterPro" id="IPR044974">
    <property type="entry name" value="Disease_R_plants"/>
</dbReference>
<keyword evidence="3" id="KW-0520">NAD</keyword>
<dbReference type="InterPro" id="IPR001611">
    <property type="entry name" value="Leu-rich_rpt"/>
</dbReference>
<dbReference type="InterPro" id="IPR032675">
    <property type="entry name" value="LRR_dom_sf"/>
</dbReference>
<dbReference type="PROSITE" id="PS51450">
    <property type="entry name" value="LRR"/>
    <property type="match status" value="1"/>
</dbReference>
<dbReference type="FunFam" id="3.40.50.10140:FF:000007">
    <property type="entry name" value="Disease resistance protein (TIR-NBS-LRR class)"/>
    <property type="match status" value="1"/>
</dbReference>
<keyword evidence="2" id="KW-0677">Repeat</keyword>
<sequence>MSEGMTVSDPTAPIGPSVVSDAIIHHTPSSSHSYDVFVSFRGEDTRNNFTSFLFGDLHRAGIVAFRDDECIKKGDFIAPELLQAIQGSRLFVVVLSKNYASSTWCLRELVEIFNCCETSPRPVIPIFYDVEPTTVRNQKGCYEKAFAEHENRFREDKVKMEEVQRWKEALRKLANISGSDIGNKPQNEQIEKIVQEIINNLRPKFLNLPRDQLVGIEDRVQDLGNILRFDLNDVRVVGISGMGGIGKTTLARALYERICHQYKYRCFIDDVSKIFLDSRSMGLQKQLISQTLNEKSVKICNVTEGTCLVQSKLNNAKALIVFDNVDQVQQLRIFSGNRDNLLRECLGGGSRIIIVSRDEQILKIHGVDDIYQVGPLERNDAIQLFCRNAFKVNYILSDYEKLADKILSHVEGHPLAIETIGSSLFGRSLSQWKSVLEGLKENKSKNIMDILRISYIQLEEKYKQTFLDIACFFNSYDEECVKEILNFRGFHPEDSIQVLIDKSLITRDFYDGMTIKMHSLLVDLGRCIVREVSPKEPIKWSRLWTRKDLHDAMSENEATRNLEAIVLRWVYKRDADETIKADGLSKIKHLKLLYVANVNFSGSLSHLSNELGYLVWFGYPYECLPQSFQPHKLVELIISKSSIKRLWEGTKSLPNLKHLGLSFCKSLVEMPDVGEALNLEWINLEGCVQLQKLNPSIGSLRKLVRLNLKDCKKLVILSNNILGLNSLKYLVVSGCSIIDSKCLQDETRNTEQLISCLSPSSPLSCLCELDLSFCNLVEIPDYIGKLSCLERLNLEGNNFVKLPNLKDLWRLSFLKLQDCKRLKYLPDLPSRTVLPSEPFIPRFPSSILDSPDFLTEEEIGIRFAGLIIFGCPELVEIEQCTTKSFSWAIQIVEATYHHVAYQLPQSIIPGSQIPSLFDDEFENVDIGYPDEECLYLLVDPPPVPHDNNFIGVLCCVIFRLDHEEIPMDSRRDHMWLHYEGVSMDERDIPACGFPCDWIESLLGYNNIATAYVKKFKYRWVNEQDLINLKMTHFSNFTGRKRKISVIEENG</sequence>
<evidence type="ECO:0000259" key="4">
    <source>
        <dbReference type="PROSITE" id="PS50104"/>
    </source>
</evidence>
<dbReference type="AlphaFoldDB" id="A0A0S3SIX2"/>
<dbReference type="InterPro" id="IPR027417">
    <property type="entry name" value="P-loop_NTPase"/>
</dbReference>
<reference evidence="5 6" key="1">
    <citation type="journal article" date="2015" name="Sci. Rep.">
        <title>The power of single molecule real-time sequencing technology in the de novo assembly of a eukaryotic genome.</title>
        <authorList>
            <person name="Sakai H."/>
            <person name="Naito K."/>
            <person name="Ogiso-Tanaka E."/>
            <person name="Takahashi Y."/>
            <person name="Iseki K."/>
            <person name="Muto C."/>
            <person name="Satou K."/>
            <person name="Teruya K."/>
            <person name="Shiroma A."/>
            <person name="Shimoji M."/>
            <person name="Hirano T."/>
            <person name="Itoh T."/>
            <person name="Kaga A."/>
            <person name="Tomooka N."/>
        </authorList>
    </citation>
    <scope>NUCLEOTIDE SEQUENCE [LARGE SCALE GENOMIC DNA]</scope>
    <source>
        <strain evidence="6">cv. Shumari</strain>
    </source>
</reference>
<dbReference type="GO" id="GO:0043531">
    <property type="term" value="F:ADP binding"/>
    <property type="evidence" value="ECO:0007669"/>
    <property type="project" value="InterPro"/>
</dbReference>
<evidence type="ECO:0000256" key="2">
    <source>
        <dbReference type="ARBA" id="ARBA00022737"/>
    </source>
</evidence>
<keyword evidence="6" id="KW-1185">Reference proteome</keyword>
<dbReference type="Gene3D" id="3.40.50.10140">
    <property type="entry name" value="Toll/interleukin-1 receptor homology (TIR) domain"/>
    <property type="match status" value="1"/>
</dbReference>
<proteinExistence type="predicted"/>
<evidence type="ECO:0000313" key="6">
    <source>
        <dbReference type="Proteomes" id="UP000291084"/>
    </source>
</evidence>
<evidence type="ECO:0000256" key="3">
    <source>
        <dbReference type="ARBA" id="ARBA00023027"/>
    </source>
</evidence>
<dbReference type="InterPro" id="IPR058192">
    <property type="entry name" value="WHD_ROQ1-like"/>
</dbReference>
<name>A0A0S3SIX2_PHAAN</name>
<organism evidence="5 6">
    <name type="scientific">Vigna angularis var. angularis</name>
    <dbReference type="NCBI Taxonomy" id="157739"/>
    <lineage>
        <taxon>Eukaryota</taxon>
        <taxon>Viridiplantae</taxon>
        <taxon>Streptophyta</taxon>
        <taxon>Embryophyta</taxon>
        <taxon>Tracheophyta</taxon>
        <taxon>Spermatophyta</taxon>
        <taxon>Magnoliopsida</taxon>
        <taxon>eudicotyledons</taxon>
        <taxon>Gunneridae</taxon>
        <taxon>Pentapetalae</taxon>
        <taxon>rosids</taxon>
        <taxon>fabids</taxon>
        <taxon>Fabales</taxon>
        <taxon>Fabaceae</taxon>
        <taxon>Papilionoideae</taxon>
        <taxon>50 kb inversion clade</taxon>
        <taxon>NPAAA clade</taxon>
        <taxon>indigoferoid/millettioid clade</taxon>
        <taxon>Phaseoleae</taxon>
        <taxon>Vigna</taxon>
    </lineage>
</organism>
<dbReference type="Pfam" id="PF23282">
    <property type="entry name" value="WHD_ROQ1"/>
    <property type="match status" value="1"/>
</dbReference>
<dbReference type="SUPFAM" id="SSF52200">
    <property type="entry name" value="Toll/Interleukin receptor TIR domain"/>
    <property type="match status" value="1"/>
</dbReference>
<dbReference type="Gene3D" id="3.40.50.300">
    <property type="entry name" value="P-loop containing nucleotide triphosphate hydrolases"/>
    <property type="match status" value="1"/>
</dbReference>
<dbReference type="SUPFAM" id="SSF52540">
    <property type="entry name" value="P-loop containing nucleoside triphosphate hydrolases"/>
    <property type="match status" value="1"/>
</dbReference>
<dbReference type="GO" id="GO:0007165">
    <property type="term" value="P:signal transduction"/>
    <property type="evidence" value="ECO:0007669"/>
    <property type="project" value="InterPro"/>
</dbReference>
<dbReference type="EMBL" id="AP015040">
    <property type="protein sequence ID" value="BAT92797.1"/>
    <property type="molecule type" value="Genomic_DNA"/>
</dbReference>
<evidence type="ECO:0000256" key="1">
    <source>
        <dbReference type="ARBA" id="ARBA00022614"/>
    </source>
</evidence>
<dbReference type="GO" id="GO:0006952">
    <property type="term" value="P:defense response"/>
    <property type="evidence" value="ECO:0007669"/>
    <property type="project" value="InterPro"/>
</dbReference>
<dbReference type="SMART" id="SM00255">
    <property type="entry name" value="TIR"/>
    <property type="match status" value="1"/>
</dbReference>
<dbReference type="Gene3D" id="3.80.10.10">
    <property type="entry name" value="Ribonuclease Inhibitor"/>
    <property type="match status" value="2"/>
</dbReference>
<dbReference type="InterPro" id="IPR000157">
    <property type="entry name" value="TIR_dom"/>
</dbReference>
<dbReference type="Gene3D" id="1.10.8.430">
    <property type="entry name" value="Helical domain of apoptotic protease-activating factors"/>
    <property type="match status" value="1"/>
</dbReference>
<dbReference type="InterPro" id="IPR035897">
    <property type="entry name" value="Toll_tir_struct_dom_sf"/>
</dbReference>
<dbReference type="InterPro" id="IPR002182">
    <property type="entry name" value="NB-ARC"/>
</dbReference>
<dbReference type="Proteomes" id="UP000291084">
    <property type="component" value="Chromosome 7"/>
</dbReference>
<dbReference type="Pfam" id="PF00931">
    <property type="entry name" value="NB-ARC"/>
    <property type="match status" value="1"/>
</dbReference>
<gene>
    <name evidence="5" type="primary">Vigan.07G163600</name>
    <name evidence="5" type="ORF">VIGAN_07163600</name>
</gene>
<dbReference type="OrthoDB" id="1357022at2759"/>
<dbReference type="PROSITE" id="PS50104">
    <property type="entry name" value="TIR"/>
    <property type="match status" value="1"/>
</dbReference>
<dbReference type="SUPFAM" id="SSF52058">
    <property type="entry name" value="L domain-like"/>
    <property type="match status" value="1"/>
</dbReference>
<accession>A0A0S3SIX2</accession>
<dbReference type="PRINTS" id="PR00364">
    <property type="entry name" value="DISEASERSIST"/>
</dbReference>
<keyword evidence="1" id="KW-0433">Leucine-rich repeat</keyword>
<dbReference type="InterPro" id="IPR042197">
    <property type="entry name" value="Apaf_helical"/>
</dbReference>
<dbReference type="Pfam" id="PF01582">
    <property type="entry name" value="TIR"/>
    <property type="match status" value="1"/>
</dbReference>